<dbReference type="Proteomes" id="UP000886042">
    <property type="component" value="Unassembled WGS sequence"/>
</dbReference>
<proteinExistence type="inferred from homology"/>
<feature type="compositionally biased region" description="Basic and acidic residues" evidence="2">
    <location>
        <begin position="19"/>
        <end position="28"/>
    </location>
</feature>
<dbReference type="AlphaFoldDB" id="A0A7C3GCI4"/>
<sequence>MPDPLHAAPGKKLSPEALRALEEAAERRKTQKTNPAPTETAGPKGVEPTRYGDWERGGIAYDF</sequence>
<evidence type="ECO:0000256" key="1">
    <source>
        <dbReference type="ARBA" id="ARBA00005701"/>
    </source>
</evidence>
<dbReference type="PANTHER" id="PTHR28524:SF3">
    <property type="entry name" value="SUCCINATE DEHYDROGENASE ASSEMBLY FACTOR 4, MITOCHONDRIAL"/>
    <property type="match status" value="1"/>
</dbReference>
<comment type="similarity">
    <text evidence="1">Belongs to the SDHAF4 family.</text>
</comment>
<dbReference type="Pfam" id="PF07896">
    <property type="entry name" value="DUF1674"/>
    <property type="match status" value="1"/>
</dbReference>
<comment type="caution">
    <text evidence="3">The sequence shown here is derived from an EMBL/GenBank/DDBJ whole genome shotgun (WGS) entry which is preliminary data.</text>
</comment>
<organism evidence="3">
    <name type="scientific">Hellea balneolensis</name>
    <dbReference type="NCBI Taxonomy" id="287478"/>
    <lineage>
        <taxon>Bacteria</taxon>
        <taxon>Pseudomonadati</taxon>
        <taxon>Pseudomonadota</taxon>
        <taxon>Alphaproteobacteria</taxon>
        <taxon>Maricaulales</taxon>
        <taxon>Robiginitomaculaceae</taxon>
        <taxon>Hellea</taxon>
    </lineage>
</organism>
<evidence type="ECO:0000256" key="2">
    <source>
        <dbReference type="SAM" id="MobiDB-lite"/>
    </source>
</evidence>
<dbReference type="EMBL" id="DRMN01000299">
    <property type="protein sequence ID" value="HFB55176.1"/>
    <property type="molecule type" value="Genomic_DNA"/>
</dbReference>
<dbReference type="InterPro" id="IPR012875">
    <property type="entry name" value="SDHF4"/>
</dbReference>
<reference evidence="3" key="1">
    <citation type="journal article" date="2020" name="mSystems">
        <title>Genome- and Community-Level Interaction Insights into Carbon Utilization and Element Cycling Functions of Hydrothermarchaeota in Hydrothermal Sediment.</title>
        <authorList>
            <person name="Zhou Z."/>
            <person name="Liu Y."/>
            <person name="Xu W."/>
            <person name="Pan J."/>
            <person name="Luo Z.H."/>
            <person name="Li M."/>
        </authorList>
    </citation>
    <scope>NUCLEOTIDE SEQUENCE [LARGE SCALE GENOMIC DNA]</scope>
    <source>
        <strain evidence="3">HyVt-489</strain>
    </source>
</reference>
<protein>
    <submittedName>
        <fullName evidence="3">DUF1674 domain-containing protein</fullName>
    </submittedName>
</protein>
<accession>A0A7C3GCI4</accession>
<name>A0A7C3GCI4_9PROT</name>
<gene>
    <name evidence="3" type="ORF">ENJ46_04555</name>
</gene>
<dbReference type="PANTHER" id="PTHR28524">
    <property type="entry name" value="SUCCINATE DEHYDROGENASE ASSEMBLY FACTOR 4, MITOCHONDRIAL"/>
    <property type="match status" value="1"/>
</dbReference>
<evidence type="ECO:0000313" key="3">
    <source>
        <dbReference type="EMBL" id="HFB55176.1"/>
    </source>
</evidence>
<feature type="region of interest" description="Disordered" evidence="2">
    <location>
        <begin position="1"/>
        <end position="63"/>
    </location>
</feature>